<accession>F9WUP6</accession>
<dbReference type="Proteomes" id="UP000009027">
    <property type="component" value="Unassembled WGS sequence"/>
</dbReference>
<evidence type="ECO:0000313" key="1">
    <source>
        <dbReference type="EMBL" id="CCD21295.1"/>
    </source>
</evidence>
<gene>
    <name evidence="1" type="ORF">TvY486_0042070</name>
</gene>
<dbReference type="AlphaFoldDB" id="F9WUP6"/>
<organism evidence="1 2">
    <name type="scientific">Trypanosoma vivax (strain Y486)</name>
    <dbReference type="NCBI Taxonomy" id="1055687"/>
    <lineage>
        <taxon>Eukaryota</taxon>
        <taxon>Discoba</taxon>
        <taxon>Euglenozoa</taxon>
        <taxon>Kinetoplastea</taxon>
        <taxon>Metakinetoplastina</taxon>
        <taxon>Trypanosomatida</taxon>
        <taxon>Trypanosomatidae</taxon>
        <taxon>Trypanosoma</taxon>
        <taxon>Duttonella</taxon>
    </lineage>
</organism>
<dbReference type="OMA" id="HLRHICV"/>
<dbReference type="SUPFAM" id="SSF110296">
    <property type="entry name" value="Oligoxyloglucan reducing end-specific cellobiohydrolase"/>
    <property type="match status" value="1"/>
</dbReference>
<evidence type="ECO:0000313" key="2">
    <source>
        <dbReference type="Proteomes" id="UP000009027"/>
    </source>
</evidence>
<sequence length="508" mass="54962">MEDVASFSALVNRSSPATQRRMFVVLHGLVALTKKSGVKLSVQSLVVALEFSMLQTPVRFLFASGSNAVLRSHDRGSSWRTVYSACAGNPTERSMDHSPEDIANAVEDSVKLLSGTYSKPLEKVALFSDAEIKIHYTVAMGDMLAACGHNLFLAVSIDRGLTFSIMERTLLLPSVKSDSDEEHNLLIGGAAFLSRTALLIFCKKKLFVVELHQESYRSVSFSGVKLLKAFPAPIGCMRTFPQICDSDICELFLSISGMLYYSSDGGYSFISFPHRLGILRALEPLDLKVRCRETPPIPRELLIAMTTPPEKLSCKSKGGKFEYKVICRDGDSAKSFEELCKREMCEKSRSLAGLPYNSEGVCYRVLIVAGVGAPILPYDFTSLLFIAASSAGGSPTVGTLAERVEYIPYMKSGSTGPLSIAVSRCSVARGCVFARGNAAGVSFSTDMGKSWSVPKQAYVIETLAADGGGFICCSRRNVASTTSNGNSNVYSIPTDLRVPFLTSATVML</sequence>
<proteinExistence type="predicted"/>
<dbReference type="VEuPathDB" id="TriTrypDB:TvY486_0042070"/>
<dbReference type="EMBL" id="CAEX01007410">
    <property type="protein sequence ID" value="CCD21295.1"/>
    <property type="molecule type" value="Genomic_DNA"/>
</dbReference>
<reference evidence="1 2" key="1">
    <citation type="journal article" date="2012" name="Proc. Natl. Acad. Sci. U.S.A.">
        <title>Antigenic diversity is generated by distinct evolutionary mechanisms in African trypanosome species.</title>
        <authorList>
            <person name="Jackson A.P."/>
            <person name="Berry A."/>
            <person name="Aslett M."/>
            <person name="Allison H.C."/>
            <person name="Burton P."/>
            <person name="Vavrova-Anderson J."/>
            <person name="Brown R."/>
            <person name="Browne H."/>
            <person name="Corton N."/>
            <person name="Hauser H."/>
            <person name="Gamble J."/>
            <person name="Gilderthorp R."/>
            <person name="Marcello L."/>
            <person name="McQuillan J."/>
            <person name="Otto T.D."/>
            <person name="Quail M.A."/>
            <person name="Sanders M.J."/>
            <person name="van Tonder A."/>
            <person name="Ginger M.L."/>
            <person name="Field M.C."/>
            <person name="Barry J.D."/>
            <person name="Hertz-Fowler C."/>
            <person name="Berriman M."/>
        </authorList>
    </citation>
    <scope>NUCLEOTIDE SEQUENCE</scope>
    <source>
        <strain evidence="1 2">Y486</strain>
    </source>
</reference>
<name>F9WUP6_TRYVY</name>
<protein>
    <submittedName>
        <fullName evidence="1">Uncharacterized protein</fullName>
    </submittedName>
</protein>
<keyword evidence="2" id="KW-1185">Reference proteome</keyword>